<dbReference type="PROSITE" id="PS00216">
    <property type="entry name" value="SUGAR_TRANSPORT_1"/>
    <property type="match status" value="2"/>
</dbReference>
<dbReference type="Gene3D" id="1.20.1250.20">
    <property type="entry name" value="MFS general substrate transporter like domains"/>
    <property type="match status" value="1"/>
</dbReference>
<dbReference type="InterPro" id="IPR005828">
    <property type="entry name" value="MFS_sugar_transport-like"/>
</dbReference>
<dbReference type="FunFam" id="1.20.1250.20:FF:000026">
    <property type="entry name" value="MFS quinate transporter QutD"/>
    <property type="match status" value="1"/>
</dbReference>
<keyword evidence="5 9" id="KW-1133">Transmembrane helix</keyword>
<feature type="transmembrane region" description="Helical" evidence="9">
    <location>
        <begin position="338"/>
        <end position="360"/>
    </location>
</feature>
<evidence type="ECO:0000256" key="2">
    <source>
        <dbReference type="ARBA" id="ARBA00010992"/>
    </source>
</evidence>
<comment type="similarity">
    <text evidence="2 7">Belongs to the major facilitator superfamily. Sugar transporter (TC 2.A.1.1) family.</text>
</comment>
<evidence type="ECO:0000313" key="12">
    <source>
        <dbReference type="Proteomes" id="UP000190776"/>
    </source>
</evidence>
<feature type="transmembrane region" description="Helical" evidence="9">
    <location>
        <begin position="401"/>
        <end position="428"/>
    </location>
</feature>
<feature type="domain" description="Major facilitator superfamily (MFS) profile" evidence="10">
    <location>
        <begin position="29"/>
        <end position="496"/>
    </location>
</feature>
<comment type="caution">
    <text evidence="11">The sequence shown here is derived from an EMBL/GenBank/DDBJ whole genome shotgun (WGS) entry which is preliminary data.</text>
</comment>
<dbReference type="InterPro" id="IPR036259">
    <property type="entry name" value="MFS_trans_sf"/>
</dbReference>
<dbReference type="PROSITE" id="PS50850">
    <property type="entry name" value="MFS"/>
    <property type="match status" value="1"/>
</dbReference>
<protein>
    <submittedName>
        <fullName evidence="11">Quinate permease</fullName>
    </submittedName>
</protein>
<evidence type="ECO:0000259" key="10">
    <source>
        <dbReference type="PROSITE" id="PS50850"/>
    </source>
</evidence>
<dbReference type="InterPro" id="IPR050360">
    <property type="entry name" value="MFS_Sugar_Transporters"/>
</dbReference>
<keyword evidence="4 9" id="KW-0812">Transmembrane</keyword>
<reference evidence="11 12" key="1">
    <citation type="submission" date="2017-01" db="EMBL/GenBank/DDBJ databases">
        <title>Draft genome sequence of Diplodia seriata F98.1, a fungal species involved in grapevine trunk diseases.</title>
        <authorList>
            <person name="Robert-Siegwald G."/>
            <person name="Vallet J."/>
            <person name="Abou-Mansour E."/>
            <person name="Xu J."/>
            <person name="Rey P."/>
            <person name="Bertsch C."/>
            <person name="Rego C."/>
            <person name="Larignon P."/>
            <person name="Fontaine F."/>
            <person name="Lebrun M.-H."/>
        </authorList>
    </citation>
    <scope>NUCLEOTIDE SEQUENCE [LARGE SCALE GENOMIC DNA]</scope>
    <source>
        <strain evidence="11 12">F98.1</strain>
    </source>
</reference>
<feature type="transmembrane region" description="Helical" evidence="9">
    <location>
        <begin position="195"/>
        <end position="216"/>
    </location>
</feature>
<comment type="subcellular location">
    <subcellularLocation>
        <location evidence="1">Membrane</location>
        <topology evidence="1">Multi-pass membrane protein</topology>
    </subcellularLocation>
</comment>
<feature type="compositionally biased region" description="Polar residues" evidence="8">
    <location>
        <begin position="528"/>
        <end position="537"/>
    </location>
</feature>
<evidence type="ECO:0000256" key="1">
    <source>
        <dbReference type="ARBA" id="ARBA00004141"/>
    </source>
</evidence>
<feature type="compositionally biased region" description="Basic and acidic residues" evidence="8">
    <location>
        <begin position="518"/>
        <end position="527"/>
    </location>
</feature>
<feature type="transmembrane region" description="Helical" evidence="9">
    <location>
        <begin position="471"/>
        <end position="492"/>
    </location>
</feature>
<feature type="transmembrane region" description="Helical" evidence="9">
    <location>
        <begin position="369"/>
        <end position="389"/>
    </location>
</feature>
<feature type="transmembrane region" description="Helical" evidence="9">
    <location>
        <begin position="163"/>
        <end position="183"/>
    </location>
</feature>
<dbReference type="PROSITE" id="PS00217">
    <property type="entry name" value="SUGAR_TRANSPORT_2"/>
    <property type="match status" value="1"/>
</dbReference>
<proteinExistence type="inferred from homology"/>
<dbReference type="Proteomes" id="UP000190776">
    <property type="component" value="Unassembled WGS sequence"/>
</dbReference>
<organism evidence="11 12">
    <name type="scientific">Diplodia seriata</name>
    <dbReference type="NCBI Taxonomy" id="420778"/>
    <lineage>
        <taxon>Eukaryota</taxon>
        <taxon>Fungi</taxon>
        <taxon>Dikarya</taxon>
        <taxon>Ascomycota</taxon>
        <taxon>Pezizomycotina</taxon>
        <taxon>Dothideomycetes</taxon>
        <taxon>Dothideomycetes incertae sedis</taxon>
        <taxon>Botryosphaeriales</taxon>
        <taxon>Botryosphaeriaceae</taxon>
        <taxon>Diplodia</taxon>
    </lineage>
</organism>
<evidence type="ECO:0000256" key="9">
    <source>
        <dbReference type="SAM" id="Phobius"/>
    </source>
</evidence>
<feature type="transmembrane region" description="Helical" evidence="9">
    <location>
        <begin position="127"/>
        <end position="151"/>
    </location>
</feature>
<keyword evidence="6 9" id="KW-0472">Membrane</keyword>
<evidence type="ECO:0000256" key="4">
    <source>
        <dbReference type="ARBA" id="ARBA00022692"/>
    </source>
</evidence>
<evidence type="ECO:0000256" key="8">
    <source>
        <dbReference type="SAM" id="MobiDB-lite"/>
    </source>
</evidence>
<accession>A0A1S8BHK3</accession>
<sequence length="563" mass="61105">MVNFLQRVVHNDAMKSDPTEIYGWRVYMLACSACFGGMLFGMDIGIIGGVLELPAFQSEYGLAHLDKAGIANLSANIVSTLQAGCFAACFVTSWLADKYGRRASLLLAAAVAIVGCVMQAAGDGHLAVMYIGRFVGGLGVGAASMVVPLYISENAPRAIRGGLTGIYQLFIATGTMLSFWTNYGALKHLHGNTTFIVPLIVQAIPAVCLLLSMWLCNESPRFLAKQDRWEEATKVLTGIRQLPASHPYVQAELSEIAEQLEHERRLVGGASLKDLQKEMWLIPGNRKRALLTIGLMVCQQMTGTNASTFSLSLPPPPVNYYAPMIFRSLGIPSAETGLFATGIYGVVKMVTCACFLLFVADSLGRRRSLLWTSIAQGTCMYYIGIYVRVAPPKEGAAVPPAGYVALVCIFLFAGFFQFGWGPVCWIYISEIPTARLRSTNVALGAATQWLFNFVVARATPNMLATMGKGGYGAFFTYGTFCFSMFLFVFFLVPETKGLSLESMDDLFGVTELVKDIEAHDRADENRRGGSSSPTTPGAPTADEKTGVEQVEIVPASPDQRREY</sequence>
<gene>
    <name evidence="11" type="ORF">BK809_0000580</name>
</gene>
<name>A0A1S8BHK3_9PEZI</name>
<dbReference type="Pfam" id="PF00083">
    <property type="entry name" value="Sugar_tr"/>
    <property type="match status" value="1"/>
</dbReference>
<keyword evidence="3 7" id="KW-0813">Transport</keyword>
<feature type="transmembrane region" description="Helical" evidence="9">
    <location>
        <begin position="103"/>
        <end position="121"/>
    </location>
</feature>
<dbReference type="InterPro" id="IPR020846">
    <property type="entry name" value="MFS_dom"/>
</dbReference>
<dbReference type="OrthoDB" id="508119at2759"/>
<dbReference type="GO" id="GO:0005351">
    <property type="term" value="F:carbohydrate:proton symporter activity"/>
    <property type="evidence" value="ECO:0007669"/>
    <property type="project" value="TreeGrafter"/>
</dbReference>
<evidence type="ECO:0000256" key="3">
    <source>
        <dbReference type="ARBA" id="ARBA00022448"/>
    </source>
</evidence>
<dbReference type="NCBIfam" id="TIGR00879">
    <property type="entry name" value="SP"/>
    <property type="match status" value="1"/>
</dbReference>
<dbReference type="PANTHER" id="PTHR48022:SF21">
    <property type="entry name" value="QUINATE TRANSPORTER, PUTATIVE (AFU_ORTHOLOGUE AFUA_6G06960)-RELATED"/>
    <property type="match status" value="1"/>
</dbReference>
<evidence type="ECO:0000313" key="11">
    <source>
        <dbReference type="EMBL" id="OMP86905.1"/>
    </source>
</evidence>
<evidence type="ECO:0000256" key="5">
    <source>
        <dbReference type="ARBA" id="ARBA00022989"/>
    </source>
</evidence>
<dbReference type="AlphaFoldDB" id="A0A1S8BHK3"/>
<feature type="transmembrane region" description="Helical" evidence="9">
    <location>
        <begin position="70"/>
        <end position="96"/>
    </location>
</feature>
<dbReference type="SUPFAM" id="SSF103473">
    <property type="entry name" value="MFS general substrate transporter"/>
    <property type="match status" value="1"/>
</dbReference>
<evidence type="ECO:0000256" key="6">
    <source>
        <dbReference type="ARBA" id="ARBA00023136"/>
    </source>
</evidence>
<dbReference type="InterPro" id="IPR005829">
    <property type="entry name" value="Sugar_transporter_CS"/>
</dbReference>
<dbReference type="EMBL" id="MSZU01000077">
    <property type="protein sequence ID" value="OMP86905.1"/>
    <property type="molecule type" value="Genomic_DNA"/>
</dbReference>
<feature type="transmembrane region" description="Helical" evidence="9">
    <location>
        <begin position="440"/>
        <end position="459"/>
    </location>
</feature>
<dbReference type="GO" id="GO:0016020">
    <property type="term" value="C:membrane"/>
    <property type="evidence" value="ECO:0007669"/>
    <property type="project" value="UniProtKB-SubCell"/>
</dbReference>
<dbReference type="PRINTS" id="PR00171">
    <property type="entry name" value="SUGRTRNSPORT"/>
</dbReference>
<dbReference type="InterPro" id="IPR003663">
    <property type="entry name" value="Sugar/inositol_transpt"/>
</dbReference>
<feature type="region of interest" description="Disordered" evidence="8">
    <location>
        <begin position="518"/>
        <end position="563"/>
    </location>
</feature>
<dbReference type="PANTHER" id="PTHR48022">
    <property type="entry name" value="PLASTIDIC GLUCOSE TRANSPORTER 4"/>
    <property type="match status" value="1"/>
</dbReference>
<feature type="transmembrane region" description="Helical" evidence="9">
    <location>
        <begin position="24"/>
        <end position="50"/>
    </location>
</feature>
<evidence type="ECO:0000256" key="7">
    <source>
        <dbReference type="RuleBase" id="RU003346"/>
    </source>
</evidence>
<feature type="transmembrane region" description="Helical" evidence="9">
    <location>
        <begin position="289"/>
        <end position="311"/>
    </location>
</feature>